<dbReference type="InterPro" id="IPR000421">
    <property type="entry name" value="FA58C"/>
</dbReference>
<dbReference type="Pfam" id="PF02838">
    <property type="entry name" value="Glyco_hydro_20b"/>
    <property type="match status" value="1"/>
</dbReference>
<dbReference type="RefSeq" id="WP_068451991.1">
    <property type="nucleotide sequence ID" value="NZ_CP150660.1"/>
</dbReference>
<name>A0A176T4A5_9FLAO</name>
<evidence type="ECO:0000256" key="3">
    <source>
        <dbReference type="ARBA" id="ARBA00012663"/>
    </source>
</evidence>
<dbReference type="GO" id="GO:0030203">
    <property type="term" value="P:glycosaminoglycan metabolic process"/>
    <property type="evidence" value="ECO:0007669"/>
    <property type="project" value="TreeGrafter"/>
</dbReference>
<gene>
    <name evidence="10" type="ORF">LPB303_15025</name>
</gene>
<protein>
    <recommendedName>
        <fullName evidence="3">beta-N-acetylhexosaminidase</fullName>
        <ecNumber evidence="3">3.2.1.52</ecNumber>
    </recommendedName>
</protein>
<dbReference type="STRING" id="1333662.LPB303_15025"/>
<evidence type="ECO:0000256" key="5">
    <source>
        <dbReference type="ARBA" id="ARBA00023295"/>
    </source>
</evidence>
<dbReference type="InterPro" id="IPR008979">
    <property type="entry name" value="Galactose-bd-like_sf"/>
</dbReference>
<dbReference type="AlphaFoldDB" id="A0A176T4A5"/>
<dbReference type="GO" id="GO:0016020">
    <property type="term" value="C:membrane"/>
    <property type="evidence" value="ECO:0007669"/>
    <property type="project" value="TreeGrafter"/>
</dbReference>
<dbReference type="SUPFAM" id="SSF51445">
    <property type="entry name" value="(Trans)glycosidases"/>
    <property type="match status" value="1"/>
</dbReference>
<dbReference type="PROSITE" id="PS51257">
    <property type="entry name" value="PROKAR_LIPOPROTEIN"/>
    <property type="match status" value="1"/>
</dbReference>
<accession>A0A176T4A5</accession>
<feature type="domain" description="Beta-hexosaminidase bacterial type N-terminal" evidence="9">
    <location>
        <begin position="33"/>
        <end position="162"/>
    </location>
</feature>
<dbReference type="PANTHER" id="PTHR22600:SF57">
    <property type="entry name" value="BETA-N-ACETYLHEXOSAMINIDASE"/>
    <property type="match status" value="1"/>
</dbReference>
<dbReference type="InterPro" id="IPR017853">
    <property type="entry name" value="GH"/>
</dbReference>
<dbReference type="PANTHER" id="PTHR22600">
    <property type="entry name" value="BETA-HEXOSAMINIDASE"/>
    <property type="match status" value="1"/>
</dbReference>
<dbReference type="Gene3D" id="3.30.379.10">
    <property type="entry name" value="Chitobiase/beta-hexosaminidase domain 2-like"/>
    <property type="match status" value="1"/>
</dbReference>
<dbReference type="Pfam" id="PF00728">
    <property type="entry name" value="Glyco_hydro_20"/>
    <property type="match status" value="1"/>
</dbReference>
<dbReference type="CDD" id="cd06563">
    <property type="entry name" value="GH20_chitobiase-like"/>
    <property type="match status" value="1"/>
</dbReference>
<dbReference type="OrthoDB" id="9763537at2"/>
<evidence type="ECO:0000256" key="6">
    <source>
        <dbReference type="PIRSR" id="PIRSR625705-1"/>
    </source>
</evidence>
<dbReference type="Gene3D" id="3.20.20.80">
    <property type="entry name" value="Glycosidases"/>
    <property type="match status" value="1"/>
</dbReference>
<dbReference type="InterPro" id="IPR015882">
    <property type="entry name" value="HEX_bac_N"/>
</dbReference>
<sequence>MNVFKTMLVLVLIAITSSCKKSKEAKVFTTEDITVIPKPVALNLEQGSFEFTGKTTFVTTDASQKEVTKVLIDKFKNAAGWTLSISERAPENNFIQFTVDENLEKEAYKLEVNSSRVIISANGNAGFLYGIETLRQLLPVSIESESVVSNEQWQIPNLSITDNPRYKYRGLMLDVSRHFFEIDYLKKTIDRLAMLKMNVLHLHLVDDQGWRIEIKKYPKLTEVGAWRVDQEDKHWDGRDETSPDEKGTYGGFYTQDQLKDLVAYAATKNVEIIPEIEIPAHVSSAIAAYPELSCHERPIGVPSGGVWPITDIYCPGKEHTFEFLENVLVEVMDIFPSKYIHVGGDEATKTNWEKCADCKKRMRSEKLENVEELQSYFIKRMERLINSKGKLLIGWDEILEGGLAPEATVMSWRGVAGGLEAAKQGHDVIMTPGSHCYFDHYQGPQNEEPLAWGGYTPLSKVYTFDPIVGGMTETEANHVLGGQANLWSEQIKTESHSEYMIFPRLAALSETLWSTKESRNWEDFSLRMTSMFKRYDVMDINYAKSAFLVMEDVKINMDTEEVTLVLNNEFTYSDIRYTLNENKLSENAIRYTTPIKIDKTTEVHASLFKDDKPVGVAFNTTIKFHKAVGKKVTFKEIYDDRYQGEGEFGLVNTLRATKNYTDGHWQAWLKKDMEAVVDLGEQTLIKEVIVGTLENQGPQIYFPTAVTVFVSSDGENYTEVGVEKRAYAKNPSFDLKDFKVSFEAQSVRYVKVIAKNLGKTPKGGNAWLFVDEILIK</sequence>
<dbReference type="EMBL" id="LVWE01000061">
    <property type="protein sequence ID" value="OAD42233.1"/>
    <property type="molecule type" value="Genomic_DNA"/>
</dbReference>
<organism evidence="10 11">
    <name type="scientific">Polaribacter atrinae</name>
    <dbReference type="NCBI Taxonomy" id="1333662"/>
    <lineage>
        <taxon>Bacteria</taxon>
        <taxon>Pseudomonadati</taxon>
        <taxon>Bacteroidota</taxon>
        <taxon>Flavobacteriia</taxon>
        <taxon>Flavobacteriales</taxon>
        <taxon>Flavobacteriaceae</taxon>
    </lineage>
</organism>
<evidence type="ECO:0000313" key="10">
    <source>
        <dbReference type="EMBL" id="OAD42233.1"/>
    </source>
</evidence>
<comment type="similarity">
    <text evidence="2">Belongs to the glycosyl hydrolase 20 family.</text>
</comment>
<dbReference type="InterPro" id="IPR025705">
    <property type="entry name" value="Beta_hexosaminidase_sua/sub"/>
</dbReference>
<dbReference type="SUPFAM" id="SSF49785">
    <property type="entry name" value="Galactose-binding domain-like"/>
    <property type="match status" value="1"/>
</dbReference>
<evidence type="ECO:0000259" key="9">
    <source>
        <dbReference type="Pfam" id="PF02838"/>
    </source>
</evidence>
<dbReference type="PRINTS" id="PR00738">
    <property type="entry name" value="GLHYDRLASE20"/>
</dbReference>
<proteinExistence type="inferred from homology"/>
<dbReference type="InterPro" id="IPR015883">
    <property type="entry name" value="Glyco_hydro_20_cat"/>
</dbReference>
<feature type="domain" description="Glycoside hydrolase family 20 catalytic" evidence="7">
    <location>
        <begin position="166"/>
        <end position="515"/>
    </location>
</feature>
<evidence type="ECO:0000256" key="1">
    <source>
        <dbReference type="ARBA" id="ARBA00001231"/>
    </source>
</evidence>
<evidence type="ECO:0000259" key="8">
    <source>
        <dbReference type="Pfam" id="PF00754"/>
    </source>
</evidence>
<evidence type="ECO:0000256" key="2">
    <source>
        <dbReference type="ARBA" id="ARBA00006285"/>
    </source>
</evidence>
<feature type="domain" description="F5/8 type C" evidence="8">
    <location>
        <begin position="656"/>
        <end position="763"/>
    </location>
</feature>
<dbReference type="GO" id="GO:0004563">
    <property type="term" value="F:beta-N-acetylhexosaminidase activity"/>
    <property type="evidence" value="ECO:0007669"/>
    <property type="project" value="UniProtKB-EC"/>
</dbReference>
<comment type="caution">
    <text evidence="10">The sequence shown here is derived from an EMBL/GenBank/DDBJ whole genome shotgun (WGS) entry which is preliminary data.</text>
</comment>
<dbReference type="Pfam" id="PF00754">
    <property type="entry name" value="F5_F8_type_C"/>
    <property type="match status" value="1"/>
</dbReference>
<keyword evidence="11" id="KW-1185">Reference proteome</keyword>
<dbReference type="Proteomes" id="UP000076923">
    <property type="component" value="Unassembled WGS sequence"/>
</dbReference>
<comment type="catalytic activity">
    <reaction evidence="1">
        <text>Hydrolysis of terminal non-reducing N-acetyl-D-hexosamine residues in N-acetyl-beta-D-hexosaminides.</text>
        <dbReference type="EC" id="3.2.1.52"/>
    </reaction>
</comment>
<evidence type="ECO:0000256" key="4">
    <source>
        <dbReference type="ARBA" id="ARBA00022801"/>
    </source>
</evidence>
<dbReference type="InterPro" id="IPR029018">
    <property type="entry name" value="Hex-like_dom2"/>
</dbReference>
<dbReference type="Gene3D" id="2.60.120.260">
    <property type="entry name" value="Galactose-binding domain-like"/>
    <property type="match status" value="1"/>
</dbReference>
<evidence type="ECO:0000313" key="11">
    <source>
        <dbReference type="Proteomes" id="UP000076923"/>
    </source>
</evidence>
<dbReference type="SUPFAM" id="SSF55545">
    <property type="entry name" value="beta-N-acetylhexosaminidase-like domain"/>
    <property type="match status" value="1"/>
</dbReference>
<keyword evidence="5" id="KW-0326">Glycosidase</keyword>
<keyword evidence="4" id="KW-0378">Hydrolase</keyword>
<evidence type="ECO:0000259" key="7">
    <source>
        <dbReference type="Pfam" id="PF00728"/>
    </source>
</evidence>
<dbReference type="GO" id="GO:0005975">
    <property type="term" value="P:carbohydrate metabolic process"/>
    <property type="evidence" value="ECO:0007669"/>
    <property type="project" value="InterPro"/>
</dbReference>
<feature type="active site" description="Proton donor" evidence="6">
    <location>
        <position position="346"/>
    </location>
</feature>
<reference evidence="10 11" key="1">
    <citation type="submission" date="2016-02" db="EMBL/GenBank/DDBJ databases">
        <title>Draft genome sequence of Polaribacter atrinae KACC17473.</title>
        <authorList>
            <person name="Shin S.-K."/>
            <person name="Yi H."/>
        </authorList>
    </citation>
    <scope>NUCLEOTIDE SEQUENCE [LARGE SCALE GENOMIC DNA]</scope>
    <source>
        <strain evidence="10 11">KACC 17473</strain>
    </source>
</reference>
<dbReference type="EC" id="3.2.1.52" evidence="3"/>